<sequence>MDLIVVLISFDIIASKFLDSFITSHRLDFYQERNPILRQVLSVLKINNDAWLSFFFTILIVGSSVYLLNTFYTATAYQLLFIFAGLFTTTLNLGAAHSTYFGKQNFITEKLIHGRNIKA</sequence>
<gene>
    <name evidence="2" type="ORF">ACFQ1G_04535</name>
</gene>
<reference evidence="3" key="1">
    <citation type="journal article" date="2019" name="Int. J. Syst. Evol. Microbiol.">
        <title>The Global Catalogue of Microorganisms (GCM) 10K type strain sequencing project: providing services to taxonomists for standard genome sequencing and annotation.</title>
        <authorList>
            <consortium name="The Broad Institute Genomics Platform"/>
            <consortium name="The Broad Institute Genome Sequencing Center for Infectious Disease"/>
            <person name="Wu L."/>
            <person name="Ma J."/>
        </authorList>
    </citation>
    <scope>NUCLEOTIDE SEQUENCE [LARGE SCALE GENOMIC DNA]</scope>
    <source>
        <strain evidence="3">CCUG 60898</strain>
    </source>
</reference>
<evidence type="ECO:0000313" key="2">
    <source>
        <dbReference type="EMBL" id="MFD0976053.1"/>
    </source>
</evidence>
<keyword evidence="1" id="KW-0812">Transmembrane</keyword>
<name>A0ABW3IER5_9FLAO</name>
<evidence type="ECO:0000313" key="3">
    <source>
        <dbReference type="Proteomes" id="UP001597100"/>
    </source>
</evidence>
<dbReference type="Proteomes" id="UP001597100">
    <property type="component" value="Unassembled WGS sequence"/>
</dbReference>
<proteinExistence type="predicted"/>
<protein>
    <recommendedName>
        <fullName evidence="4">DUF5658 domain-containing protein</fullName>
    </recommendedName>
</protein>
<comment type="caution">
    <text evidence="2">The sequence shown here is derived from an EMBL/GenBank/DDBJ whole genome shotgun (WGS) entry which is preliminary data.</text>
</comment>
<keyword evidence="1" id="KW-1133">Transmembrane helix</keyword>
<accession>A0ABW3IER5</accession>
<feature type="transmembrane region" description="Helical" evidence="1">
    <location>
        <begin position="50"/>
        <end position="68"/>
    </location>
</feature>
<keyword evidence="3" id="KW-1185">Reference proteome</keyword>
<dbReference type="EMBL" id="JBHTJP010000032">
    <property type="protein sequence ID" value="MFD0976053.1"/>
    <property type="molecule type" value="Genomic_DNA"/>
</dbReference>
<dbReference type="RefSeq" id="WP_380737086.1">
    <property type="nucleotide sequence ID" value="NZ_JBHTJP010000032.1"/>
</dbReference>
<feature type="transmembrane region" description="Helical" evidence="1">
    <location>
        <begin position="74"/>
        <end position="95"/>
    </location>
</feature>
<evidence type="ECO:0008006" key="4">
    <source>
        <dbReference type="Google" id="ProtNLM"/>
    </source>
</evidence>
<organism evidence="2 3">
    <name type="scientific">Salinimicrobium gaetbulicola</name>
    <dbReference type="NCBI Taxonomy" id="999702"/>
    <lineage>
        <taxon>Bacteria</taxon>
        <taxon>Pseudomonadati</taxon>
        <taxon>Bacteroidota</taxon>
        <taxon>Flavobacteriia</taxon>
        <taxon>Flavobacteriales</taxon>
        <taxon>Flavobacteriaceae</taxon>
        <taxon>Salinimicrobium</taxon>
    </lineage>
</organism>
<evidence type="ECO:0000256" key="1">
    <source>
        <dbReference type="SAM" id="Phobius"/>
    </source>
</evidence>
<keyword evidence="1" id="KW-0472">Membrane</keyword>